<comment type="caution">
    <text evidence="1">The sequence shown here is derived from an EMBL/GenBank/DDBJ whole genome shotgun (WGS) entry which is preliminary data.</text>
</comment>
<keyword evidence="2" id="KW-1185">Reference proteome</keyword>
<proteinExistence type="predicted"/>
<name>A0A8X6WSU7_9ARAC</name>
<sequence>MRQEHFPERTFFRLLKEFCGNGARREGKMLLREGIRNTHFLFTNGFVSHLDGTHEYQMGFANNLRMFLDTFSKQCPEIPSSLAKQ</sequence>
<dbReference type="AlphaFoldDB" id="A0A8X6WSU7"/>
<reference evidence="1" key="1">
    <citation type="submission" date="2020-08" db="EMBL/GenBank/DDBJ databases">
        <title>Multicomponent nature underlies the extraordinary mechanical properties of spider dragline silk.</title>
        <authorList>
            <person name="Kono N."/>
            <person name="Nakamura H."/>
            <person name="Mori M."/>
            <person name="Yoshida Y."/>
            <person name="Ohtoshi R."/>
            <person name="Malay A.D."/>
            <person name="Moran D.A.P."/>
            <person name="Tomita M."/>
            <person name="Numata K."/>
            <person name="Arakawa K."/>
        </authorList>
    </citation>
    <scope>NUCLEOTIDE SEQUENCE</scope>
</reference>
<accession>A0A8X6WSU7</accession>
<gene>
    <name evidence="1" type="ORF">TNIN_498911</name>
</gene>
<organism evidence="1 2">
    <name type="scientific">Trichonephila inaurata madagascariensis</name>
    <dbReference type="NCBI Taxonomy" id="2747483"/>
    <lineage>
        <taxon>Eukaryota</taxon>
        <taxon>Metazoa</taxon>
        <taxon>Ecdysozoa</taxon>
        <taxon>Arthropoda</taxon>
        <taxon>Chelicerata</taxon>
        <taxon>Arachnida</taxon>
        <taxon>Araneae</taxon>
        <taxon>Araneomorphae</taxon>
        <taxon>Entelegynae</taxon>
        <taxon>Araneoidea</taxon>
        <taxon>Nephilidae</taxon>
        <taxon>Trichonephila</taxon>
        <taxon>Trichonephila inaurata</taxon>
    </lineage>
</organism>
<dbReference type="Proteomes" id="UP000886998">
    <property type="component" value="Unassembled WGS sequence"/>
</dbReference>
<evidence type="ECO:0000313" key="1">
    <source>
        <dbReference type="EMBL" id="GFY39161.1"/>
    </source>
</evidence>
<evidence type="ECO:0000313" key="2">
    <source>
        <dbReference type="Proteomes" id="UP000886998"/>
    </source>
</evidence>
<protein>
    <submittedName>
        <fullName evidence="1">Uncharacterized protein</fullName>
    </submittedName>
</protein>
<dbReference type="EMBL" id="BMAV01001244">
    <property type="protein sequence ID" value="GFY39161.1"/>
    <property type="molecule type" value="Genomic_DNA"/>
</dbReference>